<evidence type="ECO:0000256" key="4">
    <source>
        <dbReference type="ARBA" id="ARBA00022806"/>
    </source>
</evidence>
<keyword evidence="6" id="KW-0408">Iron</keyword>
<dbReference type="PANTHER" id="PTHR11472:SF47">
    <property type="entry name" value="FANCONI ANEMIA GROUP J PROTEIN"/>
    <property type="match status" value="1"/>
</dbReference>
<comment type="caution">
    <text evidence="10">The sequence shown here is derived from an EMBL/GenBank/DDBJ whole genome shotgun (WGS) entry which is preliminary data.</text>
</comment>
<sequence>MDFLIQDVPVNFPYKPYGCQLSIMNRVIEALESKRNCLLESPTGTGKTLSLLCASLAWVDKKLGRRLHLTLFIVLLVDRETISAKGLDDHCANNAVDVHQVFKNEKMLDSDASLSLHDDVQEEKENQPEIPKIYFCTRTHKQISQVVRELRKTKYRNAKMTILSSRQHTCINPTIRKSPNITEACQNLLQVPTCPYFCSRKLAKTADIIFCPYNYLLDPINRSATLIELNGHIVILDEAHNIEDASRESASFKITDHQLIKTNEDLENLIKQNLEKDSCEQLKCMIAAVLHVMQLTRSRLVHAGESTQPTQVWTGTEISGLLGTVGLGPEQFLCVERAYRKLSSAVTENPSEIPSSNENSENKLKLASSSLHLMQALFVVLGYMFRDNQKYLKDFRVVLMETVNYERKSTGCSAELNESPLSSWISKRTNRATGLLENLRHVKHVMIEPRSSVGLDAWLEEFYAAIDQSENCGTSTRPQRRRCLKPSDTADNGNQMVAYPDLLDTQNGAIVLAVCRGKVSEGLDFADSYGRLVIAIGIPYPAFNSPQVQQKREFNDASRRLSASQLVAPHGQPQSPSTSSASISNCVLSGSDWYNAQAYRALNQALGRCIRHTEDWGAVLLADARFVEQPGRYLTGISRWIRSRVTHHNNWDDFAVRLRSFIDTRTKVAKVENEANELGDIFSD</sequence>
<dbReference type="SMART" id="SM00491">
    <property type="entry name" value="HELICc2"/>
    <property type="match status" value="1"/>
</dbReference>
<dbReference type="PROSITE" id="PS51193">
    <property type="entry name" value="HELICASE_ATP_BIND_2"/>
    <property type="match status" value="1"/>
</dbReference>
<dbReference type="STRING" id="46835.A0A504YAB8"/>
<evidence type="ECO:0000256" key="7">
    <source>
        <dbReference type="ARBA" id="ARBA00023014"/>
    </source>
</evidence>
<gene>
    <name evidence="10" type="ORF">FGIG_00625</name>
</gene>
<keyword evidence="4" id="KW-0347">Helicase</keyword>
<dbReference type="GO" id="GO:1990918">
    <property type="term" value="P:double-strand break repair involved in meiotic recombination"/>
    <property type="evidence" value="ECO:0007669"/>
    <property type="project" value="TreeGrafter"/>
</dbReference>
<evidence type="ECO:0000256" key="5">
    <source>
        <dbReference type="ARBA" id="ARBA00022840"/>
    </source>
</evidence>
<dbReference type="InterPro" id="IPR027417">
    <property type="entry name" value="P-loop_NTPase"/>
</dbReference>
<dbReference type="AlphaFoldDB" id="A0A504YAB8"/>
<dbReference type="InterPro" id="IPR010614">
    <property type="entry name" value="RAD3-like_helicase_DEAD"/>
</dbReference>
<dbReference type="GO" id="GO:0005524">
    <property type="term" value="F:ATP binding"/>
    <property type="evidence" value="ECO:0007669"/>
    <property type="project" value="UniProtKB-KW"/>
</dbReference>
<dbReference type="OrthoDB" id="19182at2759"/>
<dbReference type="Proteomes" id="UP000316759">
    <property type="component" value="Unassembled WGS sequence"/>
</dbReference>
<evidence type="ECO:0000256" key="6">
    <source>
        <dbReference type="ARBA" id="ARBA00023004"/>
    </source>
</evidence>
<dbReference type="GO" id="GO:0003678">
    <property type="term" value="F:DNA helicase activity"/>
    <property type="evidence" value="ECO:0007669"/>
    <property type="project" value="InterPro"/>
</dbReference>
<reference evidence="10 11" key="1">
    <citation type="submission" date="2019-04" db="EMBL/GenBank/DDBJ databases">
        <title>Annotation for the trematode Fasciola gigantica.</title>
        <authorList>
            <person name="Choi Y.-J."/>
        </authorList>
    </citation>
    <scope>NUCLEOTIDE SEQUENCE [LARGE SCALE GENOMIC DNA]</scope>
    <source>
        <strain evidence="10">Uganda_cow_1</strain>
    </source>
</reference>
<evidence type="ECO:0000256" key="1">
    <source>
        <dbReference type="ARBA" id="ARBA00022723"/>
    </source>
</evidence>
<evidence type="ECO:0000256" key="8">
    <source>
        <dbReference type="ARBA" id="ARBA00023235"/>
    </source>
</evidence>
<dbReference type="Pfam" id="PF06733">
    <property type="entry name" value="DEAD_2"/>
    <property type="match status" value="2"/>
</dbReference>
<evidence type="ECO:0000313" key="11">
    <source>
        <dbReference type="Proteomes" id="UP000316759"/>
    </source>
</evidence>
<dbReference type="InterPro" id="IPR006554">
    <property type="entry name" value="Helicase-like_DEXD_c2"/>
</dbReference>
<dbReference type="GO" id="GO:0046872">
    <property type="term" value="F:metal ion binding"/>
    <property type="evidence" value="ECO:0007669"/>
    <property type="project" value="UniProtKB-KW"/>
</dbReference>
<keyword evidence="3" id="KW-0378">Hydrolase</keyword>
<dbReference type="SUPFAM" id="SSF52540">
    <property type="entry name" value="P-loop containing nucleoside triphosphate hydrolases"/>
    <property type="match status" value="1"/>
</dbReference>
<dbReference type="GO" id="GO:0005634">
    <property type="term" value="C:nucleus"/>
    <property type="evidence" value="ECO:0007669"/>
    <property type="project" value="TreeGrafter"/>
</dbReference>
<dbReference type="SMART" id="SM00488">
    <property type="entry name" value="DEXDc2"/>
    <property type="match status" value="1"/>
</dbReference>
<keyword evidence="1" id="KW-0479">Metal-binding</keyword>
<evidence type="ECO:0000256" key="2">
    <source>
        <dbReference type="ARBA" id="ARBA00022741"/>
    </source>
</evidence>
<dbReference type="CDD" id="cd17970">
    <property type="entry name" value="DEAHc_FancJ"/>
    <property type="match status" value="1"/>
</dbReference>
<evidence type="ECO:0000259" key="9">
    <source>
        <dbReference type="PROSITE" id="PS51193"/>
    </source>
</evidence>
<keyword evidence="7" id="KW-0411">Iron-sulfur</keyword>
<dbReference type="InterPro" id="IPR014001">
    <property type="entry name" value="Helicase_ATP-bd"/>
</dbReference>
<dbReference type="GO" id="GO:0003677">
    <property type="term" value="F:DNA binding"/>
    <property type="evidence" value="ECO:0007669"/>
    <property type="project" value="InterPro"/>
</dbReference>
<protein>
    <submittedName>
        <fullName evidence="10">Fanconi anemia group J protein</fullName>
    </submittedName>
</protein>
<keyword evidence="11" id="KW-1185">Reference proteome</keyword>
<dbReference type="InterPro" id="IPR045028">
    <property type="entry name" value="DinG/Rad3-like"/>
</dbReference>
<dbReference type="InterPro" id="IPR014013">
    <property type="entry name" value="Helic_SF1/SF2_ATP-bd_DinG/Rad3"/>
</dbReference>
<name>A0A504YAB8_FASGI</name>
<feature type="domain" description="Helicase ATP-binding" evidence="9">
    <location>
        <begin position="6"/>
        <end position="286"/>
    </location>
</feature>
<keyword evidence="2" id="KW-0547">Nucleotide-binding</keyword>
<dbReference type="SMART" id="SM00487">
    <property type="entry name" value="DEXDc"/>
    <property type="match status" value="1"/>
</dbReference>
<proteinExistence type="predicted"/>
<dbReference type="GO" id="GO:0006289">
    <property type="term" value="P:nucleotide-excision repair"/>
    <property type="evidence" value="ECO:0007669"/>
    <property type="project" value="TreeGrafter"/>
</dbReference>
<dbReference type="Pfam" id="PF13307">
    <property type="entry name" value="Helicase_C_2"/>
    <property type="match status" value="1"/>
</dbReference>
<keyword evidence="5" id="KW-0067">ATP-binding</keyword>
<evidence type="ECO:0000313" key="10">
    <source>
        <dbReference type="EMBL" id="TPP58054.1"/>
    </source>
</evidence>
<organism evidence="10 11">
    <name type="scientific">Fasciola gigantica</name>
    <name type="common">Giant liver fluke</name>
    <dbReference type="NCBI Taxonomy" id="46835"/>
    <lineage>
        <taxon>Eukaryota</taxon>
        <taxon>Metazoa</taxon>
        <taxon>Spiralia</taxon>
        <taxon>Lophotrochozoa</taxon>
        <taxon>Platyhelminthes</taxon>
        <taxon>Trematoda</taxon>
        <taxon>Digenea</taxon>
        <taxon>Plagiorchiida</taxon>
        <taxon>Echinostomata</taxon>
        <taxon>Echinostomatoidea</taxon>
        <taxon>Fasciolidae</taxon>
        <taxon>Fasciola</taxon>
    </lineage>
</organism>
<dbReference type="Gene3D" id="3.40.50.300">
    <property type="entry name" value="P-loop containing nucleotide triphosphate hydrolases"/>
    <property type="match status" value="3"/>
</dbReference>
<dbReference type="InterPro" id="IPR006555">
    <property type="entry name" value="ATP-dep_Helicase_C"/>
</dbReference>
<dbReference type="PANTHER" id="PTHR11472">
    <property type="entry name" value="DNA REPAIR DEAD HELICASE RAD3/XP-D SUBFAMILY MEMBER"/>
    <property type="match status" value="1"/>
</dbReference>
<accession>A0A504YAB8</accession>
<keyword evidence="8" id="KW-0413">Isomerase</keyword>
<dbReference type="GO" id="GO:0051536">
    <property type="term" value="F:iron-sulfur cluster binding"/>
    <property type="evidence" value="ECO:0007669"/>
    <property type="project" value="UniProtKB-KW"/>
</dbReference>
<evidence type="ECO:0000256" key="3">
    <source>
        <dbReference type="ARBA" id="ARBA00022801"/>
    </source>
</evidence>
<dbReference type="GO" id="GO:0016818">
    <property type="term" value="F:hydrolase activity, acting on acid anhydrides, in phosphorus-containing anhydrides"/>
    <property type="evidence" value="ECO:0007669"/>
    <property type="project" value="InterPro"/>
</dbReference>
<dbReference type="EMBL" id="SUNJ01012442">
    <property type="protein sequence ID" value="TPP58054.1"/>
    <property type="molecule type" value="Genomic_DNA"/>
</dbReference>